<keyword evidence="4" id="KW-1185">Reference proteome</keyword>
<evidence type="ECO:0000313" key="4">
    <source>
        <dbReference type="Proteomes" id="UP000652430"/>
    </source>
</evidence>
<name>A0ABQ3LWE4_9SPHN</name>
<evidence type="ECO:0000256" key="1">
    <source>
        <dbReference type="SAM" id="MobiDB-lite"/>
    </source>
</evidence>
<proteinExistence type="predicted"/>
<dbReference type="Pfam" id="PF10686">
    <property type="entry name" value="YAcAr"/>
    <property type="match status" value="1"/>
</dbReference>
<feature type="domain" description="YspA cpYpsA-related SLOG" evidence="2">
    <location>
        <begin position="244"/>
        <end position="317"/>
    </location>
</feature>
<evidence type="ECO:0000313" key="3">
    <source>
        <dbReference type="EMBL" id="GHH25321.1"/>
    </source>
</evidence>
<sequence length="383" mass="42033">MGGRETPATAKIRAELPLCGCPHHPGFCGFPPLRSGAGASYSAAQEVRIRRIGRRPRSDEGLDPMTTSLAAALSALELGHLEPRSEDVSGMCPPSTEALEQTTTAIWSDLFATLQNTSLERDIEEMGWGLVNLFHRAAAKKHATIDRLTDEIRLFLAEQDGSEINTANLEDKIDLAKKIEEAATCYEHMRDTAAAHYIRETGRSWIPSTGNRISLGVTSAIVDGRAFLQARRERVRDANTAQGTPVVFAGGRLTFQTDEDMKAFGDNLLRTLNAVRERVGDMYLVHGGDMKGIERIAASWAEQNGIQQVRFGLDRKLGDRAGFRRNEQMLSLKPRYVIAFQGNGVTERLVIDAKKAGIRVVDRRGPLGTPPAAQNAQSDRKVT</sequence>
<dbReference type="EMBL" id="BNAQ01000009">
    <property type="protein sequence ID" value="GHH25321.1"/>
    <property type="molecule type" value="Genomic_DNA"/>
</dbReference>
<accession>A0ABQ3LWE4</accession>
<reference evidence="4" key="1">
    <citation type="journal article" date="2019" name="Int. J. Syst. Evol. Microbiol.">
        <title>The Global Catalogue of Microorganisms (GCM) 10K type strain sequencing project: providing services to taxonomists for standard genome sequencing and annotation.</title>
        <authorList>
            <consortium name="The Broad Institute Genomics Platform"/>
            <consortium name="The Broad Institute Genome Sequencing Center for Infectious Disease"/>
            <person name="Wu L."/>
            <person name="Ma J."/>
        </authorList>
    </citation>
    <scope>NUCLEOTIDE SEQUENCE [LARGE SCALE GENOMIC DNA]</scope>
    <source>
        <strain evidence="4">CGMCC 1.8957</strain>
    </source>
</reference>
<gene>
    <name evidence="3" type="ORF">GCM10008023_38570</name>
</gene>
<evidence type="ECO:0000259" key="2">
    <source>
        <dbReference type="Pfam" id="PF10686"/>
    </source>
</evidence>
<comment type="caution">
    <text evidence="3">The sequence shown here is derived from an EMBL/GenBank/DDBJ whole genome shotgun (WGS) entry which is preliminary data.</text>
</comment>
<organism evidence="3 4">
    <name type="scientific">Sphingomonas glacialis</name>
    <dbReference type="NCBI Taxonomy" id="658225"/>
    <lineage>
        <taxon>Bacteria</taxon>
        <taxon>Pseudomonadati</taxon>
        <taxon>Pseudomonadota</taxon>
        <taxon>Alphaproteobacteria</taxon>
        <taxon>Sphingomonadales</taxon>
        <taxon>Sphingomonadaceae</taxon>
        <taxon>Sphingomonas</taxon>
    </lineage>
</organism>
<dbReference type="InterPro" id="IPR019627">
    <property type="entry name" value="YAcAr"/>
</dbReference>
<feature type="region of interest" description="Disordered" evidence="1">
    <location>
        <begin position="362"/>
        <end position="383"/>
    </location>
</feature>
<protein>
    <recommendedName>
        <fullName evidence="2">YspA cpYpsA-related SLOG domain-containing protein</fullName>
    </recommendedName>
</protein>
<dbReference type="Proteomes" id="UP000652430">
    <property type="component" value="Unassembled WGS sequence"/>
</dbReference>